<dbReference type="EMBL" id="JARJLG010000050">
    <property type="protein sequence ID" value="KAJ7760067.1"/>
    <property type="molecule type" value="Genomic_DNA"/>
</dbReference>
<feature type="non-terminal residue" evidence="1">
    <location>
        <position position="161"/>
    </location>
</feature>
<accession>A0AAD7J9B7</accession>
<dbReference type="Proteomes" id="UP001215280">
    <property type="component" value="Unassembled WGS sequence"/>
</dbReference>
<comment type="caution">
    <text evidence="1">The sequence shown here is derived from an EMBL/GenBank/DDBJ whole genome shotgun (WGS) entry which is preliminary data.</text>
</comment>
<proteinExistence type="predicted"/>
<keyword evidence="2" id="KW-1185">Reference proteome</keyword>
<dbReference type="SUPFAM" id="SSF56219">
    <property type="entry name" value="DNase I-like"/>
    <property type="match status" value="1"/>
</dbReference>
<name>A0AAD7J9B7_9AGAR</name>
<protein>
    <submittedName>
        <fullName evidence="1">Uncharacterized protein</fullName>
    </submittedName>
</protein>
<organism evidence="1 2">
    <name type="scientific">Mycena maculata</name>
    <dbReference type="NCBI Taxonomy" id="230809"/>
    <lineage>
        <taxon>Eukaryota</taxon>
        <taxon>Fungi</taxon>
        <taxon>Dikarya</taxon>
        <taxon>Basidiomycota</taxon>
        <taxon>Agaricomycotina</taxon>
        <taxon>Agaricomycetes</taxon>
        <taxon>Agaricomycetidae</taxon>
        <taxon>Agaricales</taxon>
        <taxon>Marasmiineae</taxon>
        <taxon>Mycenaceae</taxon>
        <taxon>Mycena</taxon>
    </lineage>
</organism>
<dbReference type="AlphaFoldDB" id="A0AAD7J9B7"/>
<gene>
    <name evidence="1" type="ORF">DFH07DRAFT_740846</name>
</gene>
<dbReference type="InterPro" id="IPR036691">
    <property type="entry name" value="Endo/exonu/phosph_ase_sf"/>
</dbReference>
<dbReference type="Gene3D" id="3.60.10.10">
    <property type="entry name" value="Endonuclease/exonuclease/phosphatase"/>
    <property type="match status" value="1"/>
</dbReference>
<reference evidence="1" key="1">
    <citation type="submission" date="2023-03" db="EMBL/GenBank/DDBJ databases">
        <title>Massive genome expansion in bonnet fungi (Mycena s.s.) driven by repeated elements and novel gene families across ecological guilds.</title>
        <authorList>
            <consortium name="Lawrence Berkeley National Laboratory"/>
            <person name="Harder C.B."/>
            <person name="Miyauchi S."/>
            <person name="Viragh M."/>
            <person name="Kuo A."/>
            <person name="Thoen E."/>
            <person name="Andreopoulos B."/>
            <person name="Lu D."/>
            <person name="Skrede I."/>
            <person name="Drula E."/>
            <person name="Henrissat B."/>
            <person name="Morin E."/>
            <person name="Kohler A."/>
            <person name="Barry K."/>
            <person name="LaButti K."/>
            <person name="Morin E."/>
            <person name="Salamov A."/>
            <person name="Lipzen A."/>
            <person name="Mereny Z."/>
            <person name="Hegedus B."/>
            <person name="Baldrian P."/>
            <person name="Stursova M."/>
            <person name="Weitz H."/>
            <person name="Taylor A."/>
            <person name="Grigoriev I.V."/>
            <person name="Nagy L.G."/>
            <person name="Martin F."/>
            <person name="Kauserud H."/>
        </authorList>
    </citation>
    <scope>NUCLEOTIDE SEQUENCE</scope>
    <source>
        <strain evidence="1">CBHHK188m</strain>
    </source>
</reference>
<evidence type="ECO:0000313" key="1">
    <source>
        <dbReference type="EMBL" id="KAJ7760067.1"/>
    </source>
</evidence>
<sequence>MWLIGAYIPPVTSPWQGWTDVEPFLQFWETVALCTRNEDKPIASLTDINGRTGSVQVPRFQGAWPRISADDKKPNTRGLAILDECDTYGLCILNGTSFESASPGRYTSWQPNGQSTIDLAMVSTGLIPFVKSFHVECPTPDPEDDWADHTRICLTIRVPAT</sequence>
<evidence type="ECO:0000313" key="2">
    <source>
        <dbReference type="Proteomes" id="UP001215280"/>
    </source>
</evidence>